<evidence type="ECO:0000313" key="3">
    <source>
        <dbReference type="Proteomes" id="UP000736672"/>
    </source>
</evidence>
<organism evidence="2 3">
    <name type="scientific">Fusarium solani</name>
    <name type="common">Filamentous fungus</name>
    <dbReference type="NCBI Taxonomy" id="169388"/>
    <lineage>
        <taxon>Eukaryota</taxon>
        <taxon>Fungi</taxon>
        <taxon>Dikarya</taxon>
        <taxon>Ascomycota</taxon>
        <taxon>Pezizomycotina</taxon>
        <taxon>Sordariomycetes</taxon>
        <taxon>Hypocreomycetidae</taxon>
        <taxon>Hypocreales</taxon>
        <taxon>Nectriaceae</taxon>
        <taxon>Fusarium</taxon>
        <taxon>Fusarium solani species complex</taxon>
    </lineage>
</organism>
<evidence type="ECO:0000259" key="1">
    <source>
        <dbReference type="Pfam" id="PF07717"/>
    </source>
</evidence>
<dbReference type="AlphaFoldDB" id="A0A9P9RF53"/>
<keyword evidence="3" id="KW-1185">Reference proteome</keyword>
<protein>
    <recommendedName>
        <fullName evidence="1">DEAD-box helicase OB fold domain-containing protein</fullName>
    </recommendedName>
</protein>
<dbReference type="Pfam" id="PF07717">
    <property type="entry name" value="OB_NTP_bind"/>
    <property type="match status" value="1"/>
</dbReference>
<dbReference type="Proteomes" id="UP000736672">
    <property type="component" value="Unassembled WGS sequence"/>
</dbReference>
<feature type="domain" description="DEAD-box helicase OB fold" evidence="1">
    <location>
        <begin position="48"/>
        <end position="119"/>
    </location>
</feature>
<proteinExistence type="predicted"/>
<reference evidence="2" key="1">
    <citation type="journal article" date="2021" name="Nat. Commun.">
        <title>Genetic determinants of endophytism in the Arabidopsis root mycobiome.</title>
        <authorList>
            <person name="Mesny F."/>
            <person name="Miyauchi S."/>
            <person name="Thiergart T."/>
            <person name="Pickel B."/>
            <person name="Atanasova L."/>
            <person name="Karlsson M."/>
            <person name="Huettel B."/>
            <person name="Barry K.W."/>
            <person name="Haridas S."/>
            <person name="Chen C."/>
            <person name="Bauer D."/>
            <person name="Andreopoulos W."/>
            <person name="Pangilinan J."/>
            <person name="LaButti K."/>
            <person name="Riley R."/>
            <person name="Lipzen A."/>
            <person name="Clum A."/>
            <person name="Drula E."/>
            <person name="Henrissat B."/>
            <person name="Kohler A."/>
            <person name="Grigoriev I.V."/>
            <person name="Martin F.M."/>
            <person name="Hacquard S."/>
        </authorList>
    </citation>
    <scope>NUCLEOTIDE SEQUENCE</scope>
    <source>
        <strain evidence="2">FSSC 5 MPI-SDFR-AT-0091</strain>
    </source>
</reference>
<accession>A0A9P9RF53</accession>
<dbReference type="EMBL" id="JAGTJS010000001">
    <property type="protein sequence ID" value="KAH7275740.1"/>
    <property type="molecule type" value="Genomic_DNA"/>
</dbReference>
<sequence>MPQVLHKWACGRATHGYPQPAQPAGSDACVWARVSSLDGTDPEYDTKISKALGAGFYHKAALIVDGDIYKTYHGHHTAGISPDSCLVGMEWEWVICLTFSSSGVQYLRMVTAVDPEWLMDREFFRDENFPRNWHGEYRNPKVKESFDRARAALASRPVA</sequence>
<dbReference type="OrthoDB" id="10253254at2759"/>
<dbReference type="InterPro" id="IPR011709">
    <property type="entry name" value="DEAD-box_helicase_OB_fold"/>
</dbReference>
<comment type="caution">
    <text evidence="2">The sequence shown here is derived from an EMBL/GenBank/DDBJ whole genome shotgun (WGS) entry which is preliminary data.</text>
</comment>
<name>A0A9P9RF53_FUSSL</name>
<evidence type="ECO:0000313" key="2">
    <source>
        <dbReference type="EMBL" id="KAH7275740.1"/>
    </source>
</evidence>
<gene>
    <name evidence="2" type="ORF">B0J15DRAFT_540741</name>
</gene>